<dbReference type="EMBL" id="JTDE01002366">
    <property type="protein sequence ID" value="KAF7257464.1"/>
    <property type="molecule type" value="Genomic_DNA"/>
</dbReference>
<dbReference type="OrthoDB" id="10446474at2759"/>
<protein>
    <submittedName>
        <fullName evidence="2">Uncharacterized protein</fullName>
    </submittedName>
</protein>
<dbReference type="AlphaFoldDB" id="A0A8S9YS72"/>
<proteinExistence type="predicted"/>
<keyword evidence="1" id="KW-0732">Signal</keyword>
<keyword evidence="3" id="KW-1185">Reference proteome</keyword>
<comment type="caution">
    <text evidence="2">The sequence shown here is derived from an EMBL/GenBank/DDBJ whole genome shotgun (WGS) entry which is preliminary data.</text>
</comment>
<dbReference type="Proteomes" id="UP000822476">
    <property type="component" value="Unassembled WGS sequence"/>
</dbReference>
<reference evidence="2" key="1">
    <citation type="submission" date="2019-07" db="EMBL/GenBank/DDBJ databases">
        <title>Annotation for the trematode Paragonimus miyazaki's.</title>
        <authorList>
            <person name="Choi Y.-J."/>
        </authorList>
    </citation>
    <scope>NUCLEOTIDE SEQUENCE</scope>
    <source>
        <strain evidence="2">Japan</strain>
    </source>
</reference>
<feature type="chain" id="PRO_5035892488" evidence="1">
    <location>
        <begin position="22"/>
        <end position="98"/>
    </location>
</feature>
<gene>
    <name evidence="2" type="ORF">EG68_05395</name>
</gene>
<evidence type="ECO:0000313" key="3">
    <source>
        <dbReference type="Proteomes" id="UP000822476"/>
    </source>
</evidence>
<evidence type="ECO:0000256" key="1">
    <source>
        <dbReference type="SAM" id="SignalP"/>
    </source>
</evidence>
<sequence length="98" mass="10570">MLSELLKTVTLFITFISTTIGDGEQTPQCQPLGNKCAWLPEDFCCEGAICMNDVCTKCKAIGESCLNSNECCKALCIDMTCTEFEAGFQKAAAQGLLL</sequence>
<name>A0A8S9YS72_9TREM</name>
<feature type="signal peptide" evidence="1">
    <location>
        <begin position="1"/>
        <end position="21"/>
    </location>
</feature>
<evidence type="ECO:0000313" key="2">
    <source>
        <dbReference type="EMBL" id="KAF7257464.1"/>
    </source>
</evidence>
<accession>A0A8S9YS72</accession>
<organism evidence="2 3">
    <name type="scientific">Paragonimus skrjabini miyazakii</name>
    <dbReference type="NCBI Taxonomy" id="59628"/>
    <lineage>
        <taxon>Eukaryota</taxon>
        <taxon>Metazoa</taxon>
        <taxon>Spiralia</taxon>
        <taxon>Lophotrochozoa</taxon>
        <taxon>Platyhelminthes</taxon>
        <taxon>Trematoda</taxon>
        <taxon>Digenea</taxon>
        <taxon>Plagiorchiida</taxon>
        <taxon>Troglotremata</taxon>
        <taxon>Troglotrematidae</taxon>
        <taxon>Paragonimus</taxon>
    </lineage>
</organism>